<accession>A0A915ZJ12</accession>
<gene>
    <name evidence="2" type="ORF">CHRIB12_LOCUS16471</name>
</gene>
<dbReference type="AlphaFoldDB" id="A0A915ZJ12"/>
<dbReference type="Proteomes" id="UP000684084">
    <property type="component" value="Unassembled WGS sequence"/>
</dbReference>
<dbReference type="EMBL" id="CAGKOT010000039">
    <property type="protein sequence ID" value="CAB5379008.1"/>
    <property type="molecule type" value="Genomic_DNA"/>
</dbReference>
<organism evidence="2 3">
    <name type="scientific">Rhizophagus irregularis</name>
    <dbReference type="NCBI Taxonomy" id="588596"/>
    <lineage>
        <taxon>Eukaryota</taxon>
        <taxon>Fungi</taxon>
        <taxon>Fungi incertae sedis</taxon>
        <taxon>Mucoromycota</taxon>
        <taxon>Glomeromycotina</taxon>
        <taxon>Glomeromycetes</taxon>
        <taxon>Glomerales</taxon>
        <taxon>Glomeraceae</taxon>
        <taxon>Rhizophagus</taxon>
    </lineage>
</organism>
<feature type="region of interest" description="Disordered" evidence="1">
    <location>
        <begin position="49"/>
        <end position="82"/>
    </location>
</feature>
<sequence>MVKEKLSFITLVGVPMSLSIFSETSWILTYCITSRHPKNAPEWAYKTQNMPVDTDFSGPDIPAENHESQSQTDDNTQTEHND</sequence>
<evidence type="ECO:0000313" key="2">
    <source>
        <dbReference type="EMBL" id="CAB5379008.1"/>
    </source>
</evidence>
<comment type="caution">
    <text evidence="2">The sequence shown here is derived from an EMBL/GenBank/DDBJ whole genome shotgun (WGS) entry which is preliminary data.</text>
</comment>
<protein>
    <submittedName>
        <fullName evidence="2">Uncharacterized protein</fullName>
    </submittedName>
</protein>
<reference evidence="2" key="1">
    <citation type="submission" date="2020-05" db="EMBL/GenBank/DDBJ databases">
        <authorList>
            <person name="Rincon C."/>
            <person name="Sanders R I."/>
            <person name="Robbins C."/>
            <person name="Chaturvedi A."/>
        </authorList>
    </citation>
    <scope>NUCLEOTIDE SEQUENCE</scope>
    <source>
        <strain evidence="2">CHB12</strain>
    </source>
</reference>
<evidence type="ECO:0000256" key="1">
    <source>
        <dbReference type="SAM" id="MobiDB-lite"/>
    </source>
</evidence>
<proteinExistence type="predicted"/>
<dbReference type="OrthoDB" id="10333479at2759"/>
<name>A0A915ZJ12_9GLOM</name>
<evidence type="ECO:0000313" key="3">
    <source>
        <dbReference type="Proteomes" id="UP000684084"/>
    </source>
</evidence>